<evidence type="ECO:0008006" key="3">
    <source>
        <dbReference type="Google" id="ProtNLM"/>
    </source>
</evidence>
<reference evidence="1 2" key="1">
    <citation type="submission" date="2016-08" db="EMBL/GenBank/DDBJ databases">
        <title>Genomes of anaerobic fungi encode conserved fungal cellulosomes for biomass hydrolysis.</title>
        <authorList>
            <consortium name="DOE Joint Genome Institute"/>
            <person name="Haitjema C.H."/>
            <person name="Gilmore S.P."/>
            <person name="Henske J.K."/>
            <person name="Solomon K.V."/>
            <person name="De Groot R."/>
            <person name="Kuo A."/>
            <person name="Mondo S.J."/>
            <person name="Salamov A.A."/>
            <person name="Labutti K."/>
            <person name="Zhao Z."/>
            <person name="Chiniquy J."/>
            <person name="Barry K."/>
            <person name="Brewer H.M."/>
            <person name="Purvine S.O."/>
            <person name="Wright A.T."/>
            <person name="Boxma B."/>
            <person name="Van Alen T."/>
            <person name="Hackstein J.H."/>
            <person name="Baker S.E."/>
            <person name="Grigoriev I.V."/>
            <person name="O'Malley M.A."/>
        </authorList>
    </citation>
    <scope>NUCLEOTIDE SEQUENCE [LARGE SCALE GENOMIC DNA]</scope>
    <source>
        <strain evidence="2">finn</strain>
    </source>
</reference>
<accession>A0A1Y1UQP4</accession>
<dbReference type="Pfam" id="PF02958">
    <property type="entry name" value="EcKL"/>
    <property type="match status" value="1"/>
</dbReference>
<evidence type="ECO:0000313" key="2">
    <source>
        <dbReference type="Proteomes" id="UP000193719"/>
    </source>
</evidence>
<gene>
    <name evidence="1" type="ORF">BCR36DRAFT_339905</name>
</gene>
<evidence type="ECO:0000313" key="1">
    <source>
        <dbReference type="EMBL" id="ORX40373.1"/>
    </source>
</evidence>
<sequence>MAKIRKVSKIGKNKKGSITSTIEIPSTMPLTKSIINNDLELFIKSIDILKINILKNKLITSFQCEKTQGERLTKGTSTPVYTIKIITSSNEELKFVLKFIKLSERSDPEFLGESYKIEKNFYNNNLIKGKICENKLNIPILYHFEEDKKLQYMSFFMNDISVDYPEHPETPNVTQAQLALEWLAKWHSLFWMEHWNWPKDLWKEGNFWVLNRKGKNNLQSIPHTWNSLIKNLNKKYASVSHEKGFNDFGKRIMNAAKGIYQVLNNTRYRTILHGDFKPANMFFDKESCSVCDFQFSGAGVPLQDVVYFLFPDALMNFSGKEEQLLKHYFNKLISLGIDSMDYDLCFQLYKICLLDYIRYLLEKGWMCYSEEEVKVVQKCNVWLSEYDNFQILSEQQYLDIINEKIN</sequence>
<dbReference type="InterPro" id="IPR004119">
    <property type="entry name" value="EcKL"/>
</dbReference>
<dbReference type="OrthoDB" id="411145at2759"/>
<reference evidence="1 2" key="2">
    <citation type="submission" date="2016-08" db="EMBL/GenBank/DDBJ databases">
        <title>Pervasive Adenine N6-methylation of Active Genes in Fungi.</title>
        <authorList>
            <consortium name="DOE Joint Genome Institute"/>
            <person name="Mondo S.J."/>
            <person name="Dannebaum R.O."/>
            <person name="Kuo R.C."/>
            <person name="Labutti K."/>
            <person name="Haridas S."/>
            <person name="Kuo A."/>
            <person name="Salamov A."/>
            <person name="Ahrendt S.R."/>
            <person name="Lipzen A."/>
            <person name="Sullivan W."/>
            <person name="Andreopoulos W.B."/>
            <person name="Clum A."/>
            <person name="Lindquist E."/>
            <person name="Daum C."/>
            <person name="Ramamoorthy G.K."/>
            <person name="Gryganskyi A."/>
            <person name="Culley D."/>
            <person name="Magnuson J.K."/>
            <person name="James T.Y."/>
            <person name="O'Malley M.A."/>
            <person name="Stajich J.E."/>
            <person name="Spatafora J.W."/>
            <person name="Visel A."/>
            <person name="Grigoriev I.V."/>
        </authorList>
    </citation>
    <scope>NUCLEOTIDE SEQUENCE [LARGE SCALE GENOMIC DNA]</scope>
    <source>
        <strain evidence="2">finn</strain>
    </source>
</reference>
<dbReference type="InterPro" id="IPR011009">
    <property type="entry name" value="Kinase-like_dom_sf"/>
</dbReference>
<dbReference type="Gene3D" id="3.90.1200.10">
    <property type="match status" value="1"/>
</dbReference>
<name>A0A1Y1UQP4_9FUNG</name>
<proteinExistence type="predicted"/>
<dbReference type="Proteomes" id="UP000193719">
    <property type="component" value="Unassembled WGS sequence"/>
</dbReference>
<keyword evidence="2" id="KW-1185">Reference proteome</keyword>
<dbReference type="PANTHER" id="PTHR11012">
    <property type="entry name" value="PROTEIN KINASE-LIKE DOMAIN-CONTAINING"/>
    <property type="match status" value="1"/>
</dbReference>
<dbReference type="EMBL" id="MCFH01000097">
    <property type="protein sequence ID" value="ORX40373.1"/>
    <property type="molecule type" value="Genomic_DNA"/>
</dbReference>
<organism evidence="1 2">
    <name type="scientific">Piromyces finnis</name>
    <dbReference type="NCBI Taxonomy" id="1754191"/>
    <lineage>
        <taxon>Eukaryota</taxon>
        <taxon>Fungi</taxon>
        <taxon>Fungi incertae sedis</taxon>
        <taxon>Chytridiomycota</taxon>
        <taxon>Chytridiomycota incertae sedis</taxon>
        <taxon>Neocallimastigomycetes</taxon>
        <taxon>Neocallimastigales</taxon>
        <taxon>Neocallimastigaceae</taxon>
        <taxon>Piromyces</taxon>
    </lineage>
</organism>
<protein>
    <recommendedName>
        <fullName evidence="3">CHK kinase-like domain-containing protein</fullName>
    </recommendedName>
</protein>
<comment type="caution">
    <text evidence="1">The sequence shown here is derived from an EMBL/GenBank/DDBJ whole genome shotgun (WGS) entry which is preliminary data.</text>
</comment>
<dbReference type="STRING" id="1754191.A0A1Y1UQP4"/>
<dbReference type="AlphaFoldDB" id="A0A1Y1UQP4"/>
<dbReference type="PANTHER" id="PTHR11012:SF30">
    <property type="entry name" value="PROTEIN KINASE-LIKE DOMAIN-CONTAINING"/>
    <property type="match status" value="1"/>
</dbReference>
<dbReference type="SUPFAM" id="SSF56112">
    <property type="entry name" value="Protein kinase-like (PK-like)"/>
    <property type="match status" value="1"/>
</dbReference>